<gene>
    <name evidence="1" type="ORF">LCGC14_2360410</name>
</gene>
<accession>A0A0F9C700</accession>
<sequence>MNDLPKTTEERIDRLEKLYEKIYHDYELLSILIPRLTDILGKYWEASGKHRENTIAQIRGIQSFTGLVDKDIQQHFKNHSTDTLKKKESYASRKSTYTIK</sequence>
<proteinExistence type="predicted"/>
<organism evidence="1">
    <name type="scientific">marine sediment metagenome</name>
    <dbReference type="NCBI Taxonomy" id="412755"/>
    <lineage>
        <taxon>unclassified sequences</taxon>
        <taxon>metagenomes</taxon>
        <taxon>ecological metagenomes</taxon>
    </lineage>
</organism>
<comment type="caution">
    <text evidence="1">The sequence shown here is derived from an EMBL/GenBank/DDBJ whole genome shotgun (WGS) entry which is preliminary data.</text>
</comment>
<name>A0A0F9C700_9ZZZZ</name>
<reference evidence="1" key="1">
    <citation type="journal article" date="2015" name="Nature">
        <title>Complex archaea that bridge the gap between prokaryotes and eukaryotes.</title>
        <authorList>
            <person name="Spang A."/>
            <person name="Saw J.H."/>
            <person name="Jorgensen S.L."/>
            <person name="Zaremba-Niedzwiedzka K."/>
            <person name="Martijn J."/>
            <person name="Lind A.E."/>
            <person name="van Eijk R."/>
            <person name="Schleper C."/>
            <person name="Guy L."/>
            <person name="Ettema T.J."/>
        </authorList>
    </citation>
    <scope>NUCLEOTIDE SEQUENCE</scope>
</reference>
<dbReference type="EMBL" id="LAZR01034558">
    <property type="protein sequence ID" value="KKL44964.1"/>
    <property type="molecule type" value="Genomic_DNA"/>
</dbReference>
<dbReference type="AlphaFoldDB" id="A0A0F9C700"/>
<protein>
    <submittedName>
        <fullName evidence="1">Uncharacterized protein</fullName>
    </submittedName>
</protein>
<evidence type="ECO:0000313" key="1">
    <source>
        <dbReference type="EMBL" id="KKL44964.1"/>
    </source>
</evidence>